<gene>
    <name evidence="2" type="ORF">ATN88_07545</name>
</gene>
<evidence type="ECO:0000313" key="2">
    <source>
        <dbReference type="EMBL" id="KXF80531.1"/>
    </source>
</evidence>
<proteinExistence type="predicted"/>
<keyword evidence="3" id="KW-1185">Reference proteome</keyword>
<feature type="domain" description="Coenzyme F420 hydrogenase/dehydrogenase beta subunit C-terminal" evidence="1">
    <location>
        <begin position="139"/>
        <end position="244"/>
    </location>
</feature>
<dbReference type="Pfam" id="PF04432">
    <property type="entry name" value="FrhB_FdhB_C"/>
    <property type="match status" value="1"/>
</dbReference>
<dbReference type="Proteomes" id="UP000070529">
    <property type="component" value="Unassembled WGS sequence"/>
</dbReference>
<accession>A0A135I505</accession>
<dbReference type="STRING" id="294935.ATN88_07545"/>
<reference evidence="2 3" key="1">
    <citation type="submission" date="2015-11" db="EMBL/GenBank/DDBJ databases">
        <title>Genomic Taxonomy of the Vibrionaceae.</title>
        <authorList>
            <person name="Gomez-Gil B."/>
            <person name="Enciso-Ibarra J."/>
        </authorList>
    </citation>
    <scope>NUCLEOTIDE SEQUENCE [LARGE SCALE GENOMIC DNA]</scope>
    <source>
        <strain evidence="2 3">CAIM 912</strain>
    </source>
</reference>
<dbReference type="EMBL" id="LNTY01000050">
    <property type="protein sequence ID" value="KXF80531.1"/>
    <property type="molecule type" value="Genomic_DNA"/>
</dbReference>
<evidence type="ECO:0000313" key="3">
    <source>
        <dbReference type="Proteomes" id="UP000070529"/>
    </source>
</evidence>
<dbReference type="AlphaFoldDB" id="A0A135I505"/>
<dbReference type="InterPro" id="IPR007525">
    <property type="entry name" value="FrhB_FdhB_C"/>
</dbReference>
<name>A0A135I505_9GAMM</name>
<comment type="caution">
    <text evidence="2">The sequence shown here is derived from an EMBL/GenBank/DDBJ whole genome shotgun (WGS) entry which is preliminary data.</text>
</comment>
<protein>
    <recommendedName>
        <fullName evidence="1">Coenzyme F420 hydrogenase/dehydrogenase beta subunit C-terminal domain-containing protein</fullName>
    </recommendedName>
</protein>
<sequence length="277" mass="30554">MLTEQGCCLCGLCVGMCGQISAYQDQIAVTGGCKRQGGFCQTLCPKITPDAGREHATILTYRYDSGQRQLKSLLQTIARHLLSSPDDKLVAAISTEDALTPMSTTLDNDSDIEGLRFTHPCRSPTLASVFSLLKSNSTIHLIGTPCEALALKGERRKYGPISAKLGLTVSVACDVILDRNQLLRWMREMGVSRPIKNARYQGGEWSFKDAKDKHICLDYQQAKNMAFPSCVACEFDSQYCEDIKIRRITPYEYEVSGRTDAGASFLSRNHHSLGLSV</sequence>
<evidence type="ECO:0000259" key="1">
    <source>
        <dbReference type="Pfam" id="PF04432"/>
    </source>
</evidence>
<organism evidence="2 3">
    <name type="scientific">Enterovibrio coralii</name>
    <dbReference type="NCBI Taxonomy" id="294935"/>
    <lineage>
        <taxon>Bacteria</taxon>
        <taxon>Pseudomonadati</taxon>
        <taxon>Pseudomonadota</taxon>
        <taxon>Gammaproteobacteria</taxon>
        <taxon>Vibrionales</taxon>
        <taxon>Vibrionaceae</taxon>
        <taxon>Enterovibrio</taxon>
    </lineage>
</organism>
<dbReference type="RefSeq" id="WP_067419026.1">
    <property type="nucleotide sequence ID" value="NZ_LNTY01000050.1"/>
</dbReference>